<dbReference type="Pfam" id="PF00043">
    <property type="entry name" value="GST_C"/>
    <property type="match status" value="1"/>
</dbReference>
<dbReference type="SFLD" id="SFLDS00019">
    <property type="entry name" value="Glutathione_Transferase_(cytos"/>
    <property type="match status" value="1"/>
</dbReference>
<dbReference type="Proteomes" id="UP000077202">
    <property type="component" value="Unassembled WGS sequence"/>
</dbReference>
<keyword evidence="8" id="KW-1185">Reference proteome</keyword>
<evidence type="ECO:0000256" key="1">
    <source>
        <dbReference type="ARBA" id="ARBA00010128"/>
    </source>
</evidence>
<dbReference type="PROSITE" id="PS50404">
    <property type="entry name" value="GST_NTER"/>
    <property type="match status" value="1"/>
</dbReference>
<dbReference type="EMBL" id="LVLJ01002675">
    <property type="protein sequence ID" value="OAE24188.1"/>
    <property type="molecule type" value="Genomic_DNA"/>
</dbReference>
<evidence type="ECO:0000256" key="4">
    <source>
        <dbReference type="ARBA" id="ARBA00047960"/>
    </source>
</evidence>
<dbReference type="PROSITE" id="PS50405">
    <property type="entry name" value="GST_CTER"/>
    <property type="match status" value="1"/>
</dbReference>
<dbReference type="InterPro" id="IPR036249">
    <property type="entry name" value="Thioredoxin-like_sf"/>
</dbReference>
<dbReference type="InterPro" id="IPR004045">
    <property type="entry name" value="Glutathione_S-Trfase_N"/>
</dbReference>
<dbReference type="GO" id="GO:0005737">
    <property type="term" value="C:cytoplasm"/>
    <property type="evidence" value="ECO:0007669"/>
    <property type="project" value="TreeGrafter"/>
</dbReference>
<dbReference type="PANTHER" id="PTHR43900">
    <property type="entry name" value="GLUTATHIONE S-TRANSFERASE RHO"/>
    <property type="match status" value="1"/>
</dbReference>
<dbReference type="InterPro" id="IPR040079">
    <property type="entry name" value="Glutathione_S-Trfase"/>
</dbReference>
<evidence type="ECO:0000259" key="5">
    <source>
        <dbReference type="PROSITE" id="PS50404"/>
    </source>
</evidence>
<dbReference type="SUPFAM" id="SSF52833">
    <property type="entry name" value="Thioredoxin-like"/>
    <property type="match status" value="1"/>
</dbReference>
<keyword evidence="3" id="KW-0808">Transferase</keyword>
<dbReference type="InterPro" id="IPR004046">
    <property type="entry name" value="GST_C"/>
</dbReference>
<comment type="caution">
    <text evidence="7">The sequence shown here is derived from an EMBL/GenBank/DDBJ whole genome shotgun (WGS) entry which is preliminary data.</text>
</comment>
<dbReference type="InterPro" id="IPR036282">
    <property type="entry name" value="Glutathione-S-Trfase_C_sf"/>
</dbReference>
<protein>
    <recommendedName>
        <fullName evidence="2">glutathione transferase</fullName>
        <ecNumber evidence="2">2.5.1.18</ecNumber>
    </recommendedName>
</protein>
<proteinExistence type="inferred from homology"/>
<dbReference type="SFLD" id="SFLDG00358">
    <property type="entry name" value="Main_(cytGST)"/>
    <property type="match status" value="1"/>
</dbReference>
<evidence type="ECO:0000259" key="6">
    <source>
        <dbReference type="PROSITE" id="PS50405"/>
    </source>
</evidence>
<accession>A0A176VTQ0</accession>
<dbReference type="GO" id="GO:0043295">
    <property type="term" value="F:glutathione binding"/>
    <property type="evidence" value="ECO:0007669"/>
    <property type="project" value="TreeGrafter"/>
</dbReference>
<dbReference type="GO" id="GO:0004364">
    <property type="term" value="F:glutathione transferase activity"/>
    <property type="evidence" value="ECO:0007669"/>
    <property type="project" value="UniProtKB-EC"/>
</dbReference>
<comment type="catalytic activity">
    <reaction evidence="4">
        <text>RX + glutathione = an S-substituted glutathione + a halide anion + H(+)</text>
        <dbReference type="Rhea" id="RHEA:16437"/>
        <dbReference type="ChEBI" id="CHEBI:15378"/>
        <dbReference type="ChEBI" id="CHEBI:16042"/>
        <dbReference type="ChEBI" id="CHEBI:17792"/>
        <dbReference type="ChEBI" id="CHEBI:57925"/>
        <dbReference type="ChEBI" id="CHEBI:90779"/>
        <dbReference type="EC" id="2.5.1.18"/>
    </reaction>
</comment>
<evidence type="ECO:0000256" key="2">
    <source>
        <dbReference type="ARBA" id="ARBA00012452"/>
    </source>
</evidence>
<feature type="domain" description="GST N-terminal" evidence="5">
    <location>
        <begin position="1"/>
        <end position="81"/>
    </location>
</feature>
<dbReference type="SUPFAM" id="SSF47616">
    <property type="entry name" value="GST C-terminal domain-like"/>
    <property type="match status" value="1"/>
</dbReference>
<dbReference type="InterPro" id="IPR010987">
    <property type="entry name" value="Glutathione-S-Trfase_C-like"/>
</dbReference>
<comment type="similarity">
    <text evidence="1">Belongs to the GST superfamily. Phi family.</text>
</comment>
<reference evidence="7" key="1">
    <citation type="submission" date="2016-03" db="EMBL/GenBank/DDBJ databases">
        <title>Mechanisms controlling the formation of the plant cell surface in tip-growing cells are functionally conserved among land plants.</title>
        <authorList>
            <person name="Honkanen S."/>
            <person name="Jones V.A."/>
            <person name="Morieri G."/>
            <person name="Champion C."/>
            <person name="Hetherington A.J."/>
            <person name="Kelly S."/>
            <person name="Saint-Marcoux D."/>
            <person name="Proust H."/>
            <person name="Prescott H."/>
            <person name="Dolan L."/>
        </authorList>
    </citation>
    <scope>NUCLEOTIDE SEQUENCE [LARGE SCALE GENOMIC DNA]</scope>
    <source>
        <tissue evidence="7">Whole gametophyte</tissue>
    </source>
</reference>
<organism evidence="7 8">
    <name type="scientific">Marchantia polymorpha subsp. ruderalis</name>
    <dbReference type="NCBI Taxonomy" id="1480154"/>
    <lineage>
        <taxon>Eukaryota</taxon>
        <taxon>Viridiplantae</taxon>
        <taxon>Streptophyta</taxon>
        <taxon>Embryophyta</taxon>
        <taxon>Marchantiophyta</taxon>
        <taxon>Marchantiopsida</taxon>
        <taxon>Marchantiidae</taxon>
        <taxon>Marchantiales</taxon>
        <taxon>Marchantiaceae</taxon>
        <taxon>Marchantia</taxon>
    </lineage>
</organism>
<dbReference type="EC" id="2.5.1.18" evidence="2"/>
<dbReference type="Pfam" id="PF02798">
    <property type="entry name" value="GST_N"/>
    <property type="match status" value="1"/>
</dbReference>
<name>A0A176VTQ0_MARPO</name>
<dbReference type="PANTHER" id="PTHR43900:SF3">
    <property type="entry name" value="GLUTATHIONE S-TRANSFERASE RHO"/>
    <property type="match status" value="1"/>
</dbReference>
<evidence type="ECO:0000313" key="8">
    <source>
        <dbReference type="Proteomes" id="UP000077202"/>
    </source>
</evidence>
<evidence type="ECO:0000256" key="3">
    <source>
        <dbReference type="ARBA" id="ARBA00022679"/>
    </source>
</evidence>
<dbReference type="GO" id="GO:0006749">
    <property type="term" value="P:glutathione metabolic process"/>
    <property type="evidence" value="ECO:0007669"/>
    <property type="project" value="TreeGrafter"/>
</dbReference>
<feature type="domain" description="GST C-terminal" evidence="6">
    <location>
        <begin position="90"/>
        <end position="222"/>
    </location>
</feature>
<dbReference type="AlphaFoldDB" id="A0A176VTQ0"/>
<dbReference type="FunFam" id="1.20.1050.10:FF:000004">
    <property type="entry name" value="Glutathione S-transferase F2"/>
    <property type="match status" value="1"/>
</dbReference>
<sequence>MTMKLYGVMRSPFVQSVVFTCYETDTEFELIPTENVVVRTPEFKAKLNPFGTMPALEDGDFTLFESRAISRYIASKADAQRAGNSLLGSTIEEQALVNVWIDVEAQTFFPPMKDAAIEWTYKLVPDAALVKSSLEKLGKILDIYEDQLTKHKYIAGDFFSLADIFNATLVYFYMRFSNPEQQGEFTNRPHVHAWLQSIYARPAWQKIIAIPETTDWSFLKKT</sequence>
<gene>
    <name evidence="7" type="ORF">AXG93_2752s2040</name>
</gene>
<dbReference type="Gene3D" id="3.40.30.10">
    <property type="entry name" value="Glutaredoxin"/>
    <property type="match status" value="1"/>
</dbReference>
<evidence type="ECO:0000313" key="7">
    <source>
        <dbReference type="EMBL" id="OAE24188.1"/>
    </source>
</evidence>
<dbReference type="Gene3D" id="1.20.1050.10">
    <property type="match status" value="1"/>
</dbReference>
<dbReference type="GO" id="GO:0009636">
    <property type="term" value="P:response to toxic substance"/>
    <property type="evidence" value="ECO:0007669"/>
    <property type="project" value="UniProtKB-ARBA"/>
</dbReference>